<evidence type="ECO:0008006" key="3">
    <source>
        <dbReference type="Google" id="ProtNLM"/>
    </source>
</evidence>
<evidence type="ECO:0000313" key="2">
    <source>
        <dbReference type="EMBL" id="MPM80400.1"/>
    </source>
</evidence>
<gene>
    <name evidence="2" type="ORF">SDC9_127447</name>
</gene>
<protein>
    <recommendedName>
        <fullName evidence="3">DUF2812 domain-containing protein</fullName>
    </recommendedName>
</protein>
<comment type="caution">
    <text evidence="2">The sequence shown here is derived from an EMBL/GenBank/DDBJ whole genome shotgun (WGS) entry which is preliminary data.</text>
</comment>
<keyword evidence="1" id="KW-1133">Transmembrane helix</keyword>
<feature type="transmembrane region" description="Helical" evidence="1">
    <location>
        <begin position="120"/>
        <end position="138"/>
    </location>
</feature>
<keyword evidence="1" id="KW-0812">Transmembrane</keyword>
<accession>A0A645CTG4</accession>
<dbReference type="AlphaFoldDB" id="A0A645CTG4"/>
<reference evidence="2" key="1">
    <citation type="submission" date="2019-08" db="EMBL/GenBank/DDBJ databases">
        <authorList>
            <person name="Kucharzyk K."/>
            <person name="Murdoch R.W."/>
            <person name="Higgins S."/>
            <person name="Loffler F."/>
        </authorList>
    </citation>
    <scope>NUCLEOTIDE SEQUENCE</scope>
</reference>
<name>A0A645CTG4_9ZZZZ</name>
<feature type="transmembrane region" description="Helical" evidence="1">
    <location>
        <begin position="200"/>
        <end position="221"/>
    </location>
</feature>
<dbReference type="Pfam" id="PF11193">
    <property type="entry name" value="DUF2812"/>
    <property type="match status" value="1"/>
</dbReference>
<dbReference type="EMBL" id="VSSQ01030028">
    <property type="protein sequence ID" value="MPM80400.1"/>
    <property type="molecule type" value="Genomic_DNA"/>
</dbReference>
<keyword evidence="1" id="KW-0472">Membrane</keyword>
<proteinExistence type="predicted"/>
<feature type="transmembrane region" description="Helical" evidence="1">
    <location>
        <begin position="144"/>
        <end position="173"/>
    </location>
</feature>
<dbReference type="InterPro" id="IPR021359">
    <property type="entry name" value="DUF2812"/>
</dbReference>
<organism evidence="2">
    <name type="scientific">bioreactor metagenome</name>
    <dbReference type="NCBI Taxonomy" id="1076179"/>
    <lineage>
        <taxon>unclassified sequences</taxon>
        <taxon>metagenomes</taxon>
        <taxon>ecological metagenomes</taxon>
    </lineage>
</organism>
<sequence>MLIGKNKMKKYNYFHILDVEILEEYLSEKAQNGWMIKKISAMSLTFEKIEPRLINFFVDNTKNEMVKDQYALKSDYVNLYKEINLGYICGNETFQIFINNSDSKNFPRQELKFRNVFKEYYYFIFGLIMLAINIYITSLTRYGVIALLTSMSTISFVISFILLTILNIISFIIKFKKYKVVVKNKDLDLNIKKNFKQKCLIKKIGTFVTAFLIIAGFIVMISDPDSLENVAKDEIPLSLEDFDQSITGKREIYKNYSSSPLGTYVDCSDYIYTENKKKAYDDETKSYYYEYEQDSKGELYYTVVKSKYDKILDIALERTLKEYTEFFSDYKKDEIEAKKWGAKEAYISHISEEKIIVYDNAIITFSISQVKYNEDDIEMIKKKLLNIHYLDESK</sequence>
<evidence type="ECO:0000256" key="1">
    <source>
        <dbReference type="SAM" id="Phobius"/>
    </source>
</evidence>